<dbReference type="Proteomes" id="UP000746741">
    <property type="component" value="Unassembled WGS sequence"/>
</dbReference>
<reference evidence="2" key="3">
    <citation type="journal article" date="2021" name="Syst. Appl. Microbiol.">
        <title>Roseomonas hellenica sp. nov., isolated from roots of wild-growing Alkanna tinctoria.</title>
        <authorList>
            <person name="Rat A."/>
            <person name="Naranjo H.D."/>
            <person name="Lebbe L."/>
            <person name="Cnockaert M."/>
            <person name="Krigas N."/>
            <person name="Grigoriadou K."/>
            <person name="Maloupa E."/>
            <person name="Willems A."/>
        </authorList>
    </citation>
    <scope>NUCLEOTIDE SEQUENCE</scope>
    <source>
        <strain evidence="2">LMG 31161</strain>
    </source>
</reference>
<reference evidence="3 4" key="2">
    <citation type="submission" date="2020-02" db="EMBL/GenBank/DDBJ databases">
        <authorList>
            <person name="Sun Q."/>
            <person name="Inoue M."/>
        </authorList>
    </citation>
    <scope>NUCLEOTIDE SEQUENCE [LARGE SCALE GENOMIC DNA]</scope>
    <source>
        <strain evidence="3 4">KCTC 22478</strain>
    </source>
</reference>
<dbReference type="Proteomes" id="UP001138708">
    <property type="component" value="Unassembled WGS sequence"/>
</dbReference>
<dbReference type="SUPFAM" id="SSF56935">
    <property type="entry name" value="Porins"/>
    <property type="match status" value="1"/>
</dbReference>
<evidence type="ECO:0000256" key="1">
    <source>
        <dbReference type="SAM" id="SignalP"/>
    </source>
</evidence>
<sequence length="430" mass="47275">MHQGRTKMQAPRPFKRAAGGIGISMAMLPVCAGGALAQEDIRVVPDRGQTVMDRSRPEVDPVGVRIGSFRLDAAAFAGVGYDDNLLGTSTNKLGDGFVEEGARASLVSDWTVHQLGVRAGIVNRTYFNEGNFDWTDWNASAFGRYDFGGDTSVNAAYTHSRLHLAPQSVDVQQAGLAEPVPYNVDQFDVGGTTRFNRVTLGMSATYAMYRYDNVPGPGGNVSVYDYDALTLRLDTGYEFVQGRSITLGIRYQDLKYQDSASSDRDSQTWAALAGFRYDFDGVWAARIAIGYAWRDYDGPQFKSLGTPAVEANVTWNATALTTLNFTASRSIQESIRNTTASYVSNYAQIRADHELLRNVIISGWAGIGGQEYQQPTQRATDLIFGAQATWLMNRNLALSLEYRYVDRVSATGGLQEYDENVVMLRLRAAL</sequence>
<feature type="signal peptide" evidence="1">
    <location>
        <begin position="1"/>
        <end position="32"/>
    </location>
</feature>
<dbReference type="EMBL" id="JAAEDK010000022">
    <property type="protein sequence ID" value="MBR0659907.1"/>
    <property type="molecule type" value="Genomic_DNA"/>
</dbReference>
<name>A0A9X9WHU7_9PROT</name>
<evidence type="ECO:0000313" key="3">
    <source>
        <dbReference type="EMBL" id="NKE15653.1"/>
    </source>
</evidence>
<feature type="chain" id="PRO_5040836670" evidence="1">
    <location>
        <begin position="33"/>
        <end position="430"/>
    </location>
</feature>
<proteinExistence type="predicted"/>
<dbReference type="EMBL" id="JAAVUP010000001">
    <property type="protein sequence ID" value="NKE15653.1"/>
    <property type="molecule type" value="Genomic_DNA"/>
</dbReference>
<evidence type="ECO:0000313" key="2">
    <source>
        <dbReference type="EMBL" id="MBR0659907.1"/>
    </source>
</evidence>
<comment type="caution">
    <text evidence="2">The sequence shown here is derived from an EMBL/GenBank/DDBJ whole genome shotgun (WGS) entry which is preliminary data.</text>
</comment>
<accession>A0A9X9WHU7</accession>
<dbReference type="InterPro" id="IPR018759">
    <property type="entry name" value="BBP2_2"/>
</dbReference>
<gene>
    <name evidence="3" type="ORF">GWK15_01745</name>
    <name evidence="2" type="ORF">GXW75_11660</name>
</gene>
<organism evidence="2 5">
    <name type="scientific">Neoroseomonas oryzicola</name>
    <dbReference type="NCBI Taxonomy" id="535904"/>
    <lineage>
        <taxon>Bacteria</taxon>
        <taxon>Pseudomonadati</taxon>
        <taxon>Pseudomonadota</taxon>
        <taxon>Alphaproteobacteria</taxon>
        <taxon>Acetobacterales</taxon>
        <taxon>Acetobacteraceae</taxon>
        <taxon>Neoroseomonas</taxon>
    </lineage>
</organism>
<dbReference type="Pfam" id="PF10082">
    <property type="entry name" value="BBP2_2"/>
    <property type="match status" value="1"/>
</dbReference>
<reference evidence="2" key="1">
    <citation type="submission" date="2020-01" db="EMBL/GenBank/DDBJ databases">
        <authorList>
            <person name="Rat A."/>
        </authorList>
    </citation>
    <scope>NUCLEOTIDE SEQUENCE</scope>
    <source>
        <strain evidence="2">LMG 31161</strain>
    </source>
</reference>
<evidence type="ECO:0000313" key="4">
    <source>
        <dbReference type="Proteomes" id="UP000746741"/>
    </source>
</evidence>
<keyword evidence="1" id="KW-0732">Signal</keyword>
<keyword evidence="4" id="KW-1185">Reference proteome</keyword>
<protein>
    <submittedName>
        <fullName evidence="2">Outer membrane beta-barrel protein</fullName>
    </submittedName>
</protein>
<dbReference type="AlphaFoldDB" id="A0A9X9WHU7"/>
<dbReference type="RefSeq" id="WP_211844048.1">
    <property type="nucleotide sequence ID" value="NZ_JAAEDK010000022.1"/>
</dbReference>
<evidence type="ECO:0000313" key="5">
    <source>
        <dbReference type="Proteomes" id="UP001138708"/>
    </source>
</evidence>